<sequence length="103" mass="12283">MNKREMRIRILDLQDQHCMGCNYHASVRTYCMENCRIGKEIYQLGTGLTFDEKDPKRKVKMKWDHICQQTLELRSKGYTYKKIAHQLGCHISSLRKQLHQRGL</sequence>
<organism evidence="1 2">
    <name type="scientific">Bacillus wiedmannii</name>
    <dbReference type="NCBI Taxonomy" id="1890302"/>
    <lineage>
        <taxon>Bacteria</taxon>
        <taxon>Bacillati</taxon>
        <taxon>Bacillota</taxon>
        <taxon>Bacilli</taxon>
        <taxon>Bacillales</taxon>
        <taxon>Bacillaceae</taxon>
        <taxon>Bacillus</taxon>
        <taxon>Bacillus cereus group</taxon>
    </lineage>
</organism>
<evidence type="ECO:0000313" key="2">
    <source>
        <dbReference type="Proteomes" id="UP000194945"/>
    </source>
</evidence>
<gene>
    <name evidence="1" type="ORF">BK730_19935</name>
</gene>
<dbReference type="RefSeq" id="WP_086421936.1">
    <property type="nucleotide sequence ID" value="NZ_NFDE01000057.1"/>
</dbReference>
<dbReference type="Proteomes" id="UP000194945">
    <property type="component" value="Unassembled WGS sequence"/>
</dbReference>
<evidence type="ECO:0008006" key="3">
    <source>
        <dbReference type="Google" id="ProtNLM"/>
    </source>
</evidence>
<proteinExistence type="predicted"/>
<dbReference type="EMBL" id="NFDE01000057">
    <property type="protein sequence ID" value="OTX86907.1"/>
    <property type="molecule type" value="Genomic_DNA"/>
</dbReference>
<protein>
    <recommendedName>
        <fullName evidence="3">Zinc-finger domain-containing protein</fullName>
    </recommendedName>
</protein>
<accession>A0A242Z364</accession>
<name>A0A242Z364_9BACI</name>
<evidence type="ECO:0000313" key="1">
    <source>
        <dbReference type="EMBL" id="OTX86907.1"/>
    </source>
</evidence>
<reference evidence="1 2" key="1">
    <citation type="submission" date="2016-10" db="EMBL/GenBank/DDBJ databases">
        <title>Comparative genomics of Bacillus thuringiensis reveals a path to pathogens against multiple invertebrate hosts.</title>
        <authorList>
            <person name="Zheng J."/>
            <person name="Gao Q."/>
            <person name="Liu H."/>
            <person name="Peng D."/>
            <person name="Ruan L."/>
            <person name="Sun M."/>
        </authorList>
    </citation>
    <scope>NUCLEOTIDE SEQUENCE [LARGE SCALE GENOMIC DNA]</scope>
    <source>
        <strain evidence="1">BGSC 4BK1</strain>
    </source>
</reference>
<dbReference type="AlphaFoldDB" id="A0A242Z364"/>
<comment type="caution">
    <text evidence="1">The sequence shown here is derived from an EMBL/GenBank/DDBJ whole genome shotgun (WGS) entry which is preliminary data.</text>
</comment>